<feature type="domain" description="Tyr recombinase" evidence="3">
    <location>
        <begin position="7"/>
        <end position="192"/>
    </location>
</feature>
<name>A4U0U7_9PROT</name>
<dbReference type="PANTHER" id="PTHR30349">
    <property type="entry name" value="PHAGE INTEGRASE-RELATED"/>
    <property type="match status" value="1"/>
</dbReference>
<sequence>MRFSVMKQAKVLSGEETKRVLSVIAQDRHADRNRMAFQFSLLAGLRACEIASLTIGDVMDSTGKPKSEIYLAQSMTKGKKGRTIMVGDKLQKEVARFIALHDSRESSRPLIASQKSNKPFSANTLVQLFRKIYADAGIDGASSHSGRRSFITTLAEKGVGVRVLQHLAGHSSLATTQRYIDVNDAMLKKAVNLMG</sequence>
<dbReference type="PROSITE" id="PS51898">
    <property type="entry name" value="TYR_RECOMBINASE"/>
    <property type="match status" value="1"/>
</dbReference>
<dbReference type="Gene3D" id="1.10.443.10">
    <property type="entry name" value="Intergrase catalytic core"/>
    <property type="match status" value="1"/>
</dbReference>
<dbReference type="CDD" id="cd00397">
    <property type="entry name" value="DNA_BRE_C"/>
    <property type="match status" value="1"/>
</dbReference>
<evidence type="ECO:0000313" key="4">
    <source>
        <dbReference type="EMBL" id="CAM76504.1"/>
    </source>
</evidence>
<keyword evidence="2" id="KW-0233">DNA recombination</keyword>
<protein>
    <submittedName>
        <fullName evidence="4">Integrase</fullName>
    </submittedName>
</protein>
<organism evidence="4">
    <name type="scientific">Magnetospirillum gryphiswaldense</name>
    <dbReference type="NCBI Taxonomy" id="55518"/>
    <lineage>
        <taxon>Bacteria</taxon>
        <taxon>Pseudomonadati</taxon>
        <taxon>Pseudomonadota</taxon>
        <taxon>Alphaproteobacteria</taxon>
        <taxon>Rhodospirillales</taxon>
        <taxon>Rhodospirillaceae</taxon>
        <taxon>Magnetospirillum</taxon>
    </lineage>
</organism>
<dbReference type="EMBL" id="CU459003">
    <property type="protein sequence ID" value="CAM76504.1"/>
    <property type="molecule type" value="Genomic_DNA"/>
</dbReference>
<dbReference type="GO" id="GO:0006310">
    <property type="term" value="P:DNA recombination"/>
    <property type="evidence" value="ECO:0007669"/>
    <property type="project" value="UniProtKB-KW"/>
</dbReference>
<dbReference type="InterPro" id="IPR011010">
    <property type="entry name" value="DNA_brk_join_enz"/>
</dbReference>
<reference evidence="4" key="1">
    <citation type="journal article" date="2007" name="J. Bacteriol.">
        <title>Comparative genome analysis of four magnetotactic bacteria reveals a complex set of group-specific genes implicated in magnetosome biomineralization and function.</title>
        <authorList>
            <person name="Richter M."/>
            <person name="Kube M."/>
            <person name="Bazylinski D.A."/>
            <person name="Lombardot T."/>
            <person name="Gloeckner F.O."/>
            <person name="Reinhardt R."/>
            <person name="Schueler D."/>
        </authorList>
    </citation>
    <scope>NUCLEOTIDE SEQUENCE</scope>
    <source>
        <strain evidence="4">MSR-1</strain>
    </source>
</reference>
<keyword evidence="1" id="KW-0229">DNA integration</keyword>
<dbReference type="Pfam" id="PF00589">
    <property type="entry name" value="Phage_integrase"/>
    <property type="match status" value="1"/>
</dbReference>
<evidence type="ECO:0000259" key="3">
    <source>
        <dbReference type="PROSITE" id="PS51898"/>
    </source>
</evidence>
<dbReference type="InterPro" id="IPR013762">
    <property type="entry name" value="Integrase-like_cat_sf"/>
</dbReference>
<proteinExistence type="predicted"/>
<dbReference type="AlphaFoldDB" id="A4U0U7"/>
<evidence type="ECO:0000256" key="1">
    <source>
        <dbReference type="ARBA" id="ARBA00022908"/>
    </source>
</evidence>
<accession>A4U0U7</accession>
<dbReference type="GO" id="GO:0015074">
    <property type="term" value="P:DNA integration"/>
    <property type="evidence" value="ECO:0007669"/>
    <property type="project" value="UniProtKB-KW"/>
</dbReference>
<gene>
    <name evidence="4" type="ORF">MGR_0327</name>
</gene>
<dbReference type="GO" id="GO:0003677">
    <property type="term" value="F:DNA binding"/>
    <property type="evidence" value="ECO:0007669"/>
    <property type="project" value="InterPro"/>
</dbReference>
<evidence type="ECO:0000256" key="2">
    <source>
        <dbReference type="ARBA" id="ARBA00023172"/>
    </source>
</evidence>
<dbReference type="InterPro" id="IPR002104">
    <property type="entry name" value="Integrase_catalytic"/>
</dbReference>
<dbReference type="InterPro" id="IPR050090">
    <property type="entry name" value="Tyrosine_recombinase_XerCD"/>
</dbReference>
<dbReference type="SUPFAM" id="SSF56349">
    <property type="entry name" value="DNA breaking-rejoining enzymes"/>
    <property type="match status" value="1"/>
</dbReference>